<dbReference type="PROSITE" id="PS00018">
    <property type="entry name" value="EF_HAND_1"/>
    <property type="match status" value="1"/>
</dbReference>
<dbReference type="GO" id="GO:0005509">
    <property type="term" value="F:calcium ion binding"/>
    <property type="evidence" value="ECO:0007669"/>
    <property type="project" value="InterPro"/>
</dbReference>
<accession>A0A2S2E036</accession>
<feature type="domain" description="EF-hand" evidence="2">
    <location>
        <begin position="49"/>
        <end position="64"/>
    </location>
</feature>
<organism evidence="3 4">
    <name type="scientific">Saliniradius amylolyticus</name>
    <dbReference type="NCBI Taxonomy" id="2183582"/>
    <lineage>
        <taxon>Bacteria</taxon>
        <taxon>Pseudomonadati</taxon>
        <taxon>Pseudomonadota</taxon>
        <taxon>Gammaproteobacteria</taxon>
        <taxon>Alteromonadales</taxon>
        <taxon>Alteromonadaceae</taxon>
        <taxon>Saliniradius</taxon>
    </lineage>
</organism>
<dbReference type="SUPFAM" id="SSF47473">
    <property type="entry name" value="EF-hand"/>
    <property type="match status" value="1"/>
</dbReference>
<evidence type="ECO:0000313" key="4">
    <source>
        <dbReference type="Proteomes" id="UP000245728"/>
    </source>
</evidence>
<dbReference type="KEGG" id="salh:HMF8227_00512"/>
<sequence>MKKCIATMMLLPAMGVLAGNINFDQLDANGDGSLSPQEAAASKELASNFAKVDTDGNGRLSKGEVEAYLNS</sequence>
<dbReference type="InterPro" id="IPR011992">
    <property type="entry name" value="EF-hand-dom_pair"/>
</dbReference>
<evidence type="ECO:0000256" key="1">
    <source>
        <dbReference type="SAM" id="SignalP"/>
    </source>
</evidence>
<dbReference type="Gene3D" id="1.10.238.10">
    <property type="entry name" value="EF-hand"/>
    <property type="match status" value="1"/>
</dbReference>
<dbReference type="InterPro" id="IPR002048">
    <property type="entry name" value="EF_hand_dom"/>
</dbReference>
<dbReference type="EMBL" id="CP029347">
    <property type="protein sequence ID" value="AWL11008.1"/>
    <property type="molecule type" value="Genomic_DNA"/>
</dbReference>
<keyword evidence="4" id="KW-1185">Reference proteome</keyword>
<feature type="chain" id="PRO_5015672078" description="EF-hand domain-containing protein" evidence="1">
    <location>
        <begin position="19"/>
        <end position="71"/>
    </location>
</feature>
<dbReference type="Pfam" id="PF13202">
    <property type="entry name" value="EF-hand_5"/>
    <property type="match status" value="2"/>
</dbReference>
<evidence type="ECO:0000313" key="3">
    <source>
        <dbReference type="EMBL" id="AWL11008.1"/>
    </source>
</evidence>
<evidence type="ECO:0000259" key="2">
    <source>
        <dbReference type="Pfam" id="PF13202"/>
    </source>
</evidence>
<dbReference type="AlphaFoldDB" id="A0A2S2E036"/>
<dbReference type="OrthoDB" id="6335564at2"/>
<proteinExistence type="predicted"/>
<feature type="domain" description="EF-hand" evidence="2">
    <location>
        <begin position="23"/>
        <end position="38"/>
    </location>
</feature>
<name>A0A2S2E036_9ALTE</name>
<reference evidence="3 4" key="1">
    <citation type="submission" date="2018-05" db="EMBL/GenBank/DDBJ databases">
        <title>Salinimonas sp. HMF8227 Genome sequencing and assembly.</title>
        <authorList>
            <person name="Kang H."/>
            <person name="Kang J."/>
            <person name="Cha I."/>
            <person name="Kim H."/>
            <person name="Joh K."/>
        </authorList>
    </citation>
    <scope>NUCLEOTIDE SEQUENCE [LARGE SCALE GENOMIC DNA]</scope>
    <source>
        <strain evidence="3 4">HMF8227</strain>
    </source>
</reference>
<dbReference type="InterPro" id="IPR018247">
    <property type="entry name" value="EF_Hand_1_Ca_BS"/>
</dbReference>
<feature type="signal peptide" evidence="1">
    <location>
        <begin position="1"/>
        <end position="18"/>
    </location>
</feature>
<protein>
    <recommendedName>
        <fullName evidence="2">EF-hand domain-containing protein</fullName>
    </recommendedName>
</protein>
<gene>
    <name evidence="3" type="ORF">HMF8227_00512</name>
</gene>
<dbReference type="Proteomes" id="UP000245728">
    <property type="component" value="Chromosome"/>
</dbReference>
<keyword evidence="1" id="KW-0732">Signal</keyword>
<dbReference type="RefSeq" id="WP_109338682.1">
    <property type="nucleotide sequence ID" value="NZ_CP029347.1"/>
</dbReference>